<evidence type="ECO:0000313" key="2">
    <source>
        <dbReference type="EMBL" id="KEQ26412.1"/>
    </source>
</evidence>
<proteinExistence type="predicted"/>
<organism evidence="2 3">
    <name type="scientific">Paenibacillus tyrfis</name>
    <dbReference type="NCBI Taxonomy" id="1501230"/>
    <lineage>
        <taxon>Bacteria</taxon>
        <taxon>Bacillati</taxon>
        <taxon>Bacillota</taxon>
        <taxon>Bacilli</taxon>
        <taxon>Bacillales</taxon>
        <taxon>Paenibacillaceae</taxon>
        <taxon>Paenibacillus</taxon>
    </lineage>
</organism>
<feature type="domain" description="Pvc16 N-terminal" evidence="1">
    <location>
        <begin position="9"/>
        <end position="178"/>
    </location>
</feature>
<dbReference type="eggNOG" id="ENOG50331U1">
    <property type="taxonomic scope" value="Bacteria"/>
</dbReference>
<evidence type="ECO:0000313" key="3">
    <source>
        <dbReference type="Proteomes" id="UP000028123"/>
    </source>
</evidence>
<dbReference type="AlphaFoldDB" id="A0A081P6T9"/>
<dbReference type="InterPro" id="IPR025351">
    <property type="entry name" value="Pvc16_N"/>
</dbReference>
<protein>
    <recommendedName>
        <fullName evidence="1">Pvc16 N-terminal domain-containing protein</fullName>
    </recommendedName>
</protein>
<gene>
    <name evidence="2" type="ORF">ET33_31635</name>
</gene>
<dbReference type="EMBL" id="JNVM01000006">
    <property type="protein sequence ID" value="KEQ26412.1"/>
    <property type="molecule type" value="Genomic_DNA"/>
</dbReference>
<accession>A0A081P6T9</accession>
<reference evidence="2 3" key="1">
    <citation type="submission" date="2014-06" db="EMBL/GenBank/DDBJ databases">
        <title>Draft genome sequence of Paenibacillus sp. MSt1.</title>
        <authorList>
            <person name="Aw Y.K."/>
            <person name="Ong K.S."/>
            <person name="Gan H.M."/>
            <person name="Lee S.M."/>
        </authorList>
    </citation>
    <scope>NUCLEOTIDE SEQUENCE [LARGE SCALE GENOMIC DNA]</scope>
    <source>
        <strain evidence="2 3">MSt1</strain>
    </source>
</reference>
<dbReference type="Pfam" id="PF14065">
    <property type="entry name" value="Pvc16_N"/>
    <property type="match status" value="1"/>
</dbReference>
<sequence length="191" mass="21257">MADYTVIADVGNTLVKLLREHLTPKLLSQPESIGLASPTDKGDFQLTLFLYSIQENTENRRTNMIGRGTDTLQYPPLALNLVYLVTCHSASEVAARSFDEHRIMGKVMQVFHDHAVLRGSSLQGALAESNEAIRITPQPITLENAVSLFSNTPYKLSLSYMVGPVYLDSTRTKQTTRVAEAQFKLEEREGN</sequence>
<dbReference type="RefSeq" id="WP_036678888.1">
    <property type="nucleotide sequence ID" value="NZ_JNVM01000006.1"/>
</dbReference>
<evidence type="ECO:0000259" key="1">
    <source>
        <dbReference type="Pfam" id="PF14065"/>
    </source>
</evidence>
<dbReference type="Proteomes" id="UP000028123">
    <property type="component" value="Unassembled WGS sequence"/>
</dbReference>
<name>A0A081P6T9_9BACL</name>
<keyword evidence="3" id="KW-1185">Reference proteome</keyword>
<comment type="caution">
    <text evidence="2">The sequence shown here is derived from an EMBL/GenBank/DDBJ whole genome shotgun (WGS) entry which is preliminary data.</text>
</comment>
<dbReference type="OrthoDB" id="2651753at2"/>